<evidence type="ECO:0000313" key="1">
    <source>
        <dbReference type="EMBL" id="KJH50571.1"/>
    </source>
</evidence>
<protein>
    <submittedName>
        <fullName evidence="1">Uncharacterized protein</fullName>
    </submittedName>
</protein>
<proteinExistence type="predicted"/>
<dbReference type="OrthoDB" id="5873119at2759"/>
<name>A0A0D8Y7J2_DICVI</name>
<reference evidence="2" key="2">
    <citation type="journal article" date="2016" name="Sci. Rep.">
        <title>Dictyocaulus viviparus genome, variome and transcriptome elucidate lungworm biology and support future intervention.</title>
        <authorList>
            <person name="McNulty S.N."/>
            <person name="Strube C."/>
            <person name="Rosa B.A."/>
            <person name="Martin J.C."/>
            <person name="Tyagi R."/>
            <person name="Choi Y.J."/>
            <person name="Wang Q."/>
            <person name="Hallsworth Pepin K."/>
            <person name="Zhang X."/>
            <person name="Ozersky P."/>
            <person name="Wilson R.K."/>
            <person name="Sternberg P.W."/>
            <person name="Gasser R.B."/>
            <person name="Mitreva M."/>
        </authorList>
    </citation>
    <scope>NUCLEOTIDE SEQUENCE [LARGE SCALE GENOMIC DNA]</scope>
    <source>
        <strain evidence="2">HannoverDv2000</strain>
    </source>
</reference>
<gene>
    <name evidence="1" type="ORF">DICVIV_03245</name>
</gene>
<sequence>MAKKRHENRPQKKCECCTKSYERKRKNFRPITNASLCFNYENITIKQEEQDKMEQPAVNSLLHHWEESGDEVVESSQECVDFSLHVEDDDQQDFKAKANDILSLYEKISGQKYGKPEKSTCKRRDEQKLIATRKKSLNQSDEEFTSLFDDDEMNLDDGDNIHNLSTTAPTHFDPGANYSELCMRSKLTEVGLRYVNNVYNSIRNMNLKTTEYRTQISQYAKVLRNNEEELRRIREEIGHLPPIVLRVLGLNKIQSRTPVTKKAYSD</sequence>
<accession>A0A0D8Y7J2</accession>
<dbReference type="AlphaFoldDB" id="A0A0D8Y7J2"/>
<dbReference type="EMBL" id="KN716202">
    <property type="protein sequence ID" value="KJH50571.1"/>
    <property type="molecule type" value="Genomic_DNA"/>
</dbReference>
<dbReference type="Proteomes" id="UP000053766">
    <property type="component" value="Unassembled WGS sequence"/>
</dbReference>
<organism evidence="1 2">
    <name type="scientific">Dictyocaulus viviparus</name>
    <name type="common">Bovine lungworm</name>
    <dbReference type="NCBI Taxonomy" id="29172"/>
    <lineage>
        <taxon>Eukaryota</taxon>
        <taxon>Metazoa</taxon>
        <taxon>Ecdysozoa</taxon>
        <taxon>Nematoda</taxon>
        <taxon>Chromadorea</taxon>
        <taxon>Rhabditida</taxon>
        <taxon>Rhabditina</taxon>
        <taxon>Rhabditomorpha</taxon>
        <taxon>Strongyloidea</taxon>
        <taxon>Metastrongylidae</taxon>
        <taxon>Dictyocaulus</taxon>
    </lineage>
</organism>
<evidence type="ECO:0000313" key="2">
    <source>
        <dbReference type="Proteomes" id="UP000053766"/>
    </source>
</evidence>
<keyword evidence="2" id="KW-1185">Reference proteome</keyword>
<reference evidence="1 2" key="1">
    <citation type="submission" date="2013-11" db="EMBL/GenBank/DDBJ databases">
        <title>Draft genome of the bovine lungworm Dictyocaulus viviparus.</title>
        <authorList>
            <person name="Mitreva M."/>
        </authorList>
    </citation>
    <scope>NUCLEOTIDE SEQUENCE [LARGE SCALE GENOMIC DNA]</scope>
    <source>
        <strain evidence="1 2">HannoverDv2000</strain>
    </source>
</reference>